<evidence type="ECO:0000313" key="11">
    <source>
        <dbReference type="EMBL" id="KAF5324950.1"/>
    </source>
</evidence>
<evidence type="ECO:0000256" key="7">
    <source>
        <dbReference type="ARBA" id="ARBA00023136"/>
    </source>
</evidence>
<evidence type="ECO:0000256" key="1">
    <source>
        <dbReference type="ARBA" id="ARBA00004479"/>
    </source>
</evidence>
<evidence type="ECO:0000313" key="12">
    <source>
        <dbReference type="Proteomes" id="UP000541558"/>
    </source>
</evidence>
<keyword evidence="4 8" id="KW-0812">Transmembrane</keyword>
<evidence type="ECO:0000256" key="2">
    <source>
        <dbReference type="ARBA" id="ARBA00004922"/>
    </source>
</evidence>
<proteinExistence type="inferred from homology"/>
<organism evidence="11 12">
    <name type="scientific">Ephemerocybe angulata</name>
    <dbReference type="NCBI Taxonomy" id="980116"/>
    <lineage>
        <taxon>Eukaryota</taxon>
        <taxon>Fungi</taxon>
        <taxon>Dikarya</taxon>
        <taxon>Basidiomycota</taxon>
        <taxon>Agaricomycotina</taxon>
        <taxon>Agaricomycetes</taxon>
        <taxon>Agaricomycetidae</taxon>
        <taxon>Agaricales</taxon>
        <taxon>Agaricineae</taxon>
        <taxon>Psathyrellaceae</taxon>
        <taxon>Ephemerocybe</taxon>
    </lineage>
</organism>
<evidence type="ECO:0000256" key="3">
    <source>
        <dbReference type="ARBA" id="ARBA00008743"/>
    </source>
</evidence>
<keyword evidence="5 8" id="KW-0256">Endoplasmic reticulum</keyword>
<dbReference type="EMBL" id="JAACJK010000164">
    <property type="protein sequence ID" value="KAF5324950.1"/>
    <property type="molecule type" value="Genomic_DNA"/>
</dbReference>
<keyword evidence="7 8" id="KW-0472">Membrane</keyword>
<dbReference type="InterPro" id="IPR005013">
    <property type="entry name" value="DDOST_48_kDa_subunit"/>
</dbReference>
<dbReference type="PANTHER" id="PTHR10830">
    <property type="entry name" value="DOLICHYL-DIPHOSPHOOLIGOSACCHARIDE--PROTEIN GLYCOSYLTRANSFERASE 48 KDA SUBUNIT"/>
    <property type="match status" value="1"/>
</dbReference>
<evidence type="ECO:0000256" key="6">
    <source>
        <dbReference type="ARBA" id="ARBA00022989"/>
    </source>
</evidence>
<comment type="similarity">
    <text evidence="3 8">Belongs to the DDOST 48 kDa subunit family.</text>
</comment>
<feature type="domain" description="OST48 N-terminal" evidence="9">
    <location>
        <begin position="30"/>
        <end position="278"/>
    </location>
</feature>
<dbReference type="OrthoDB" id="29105at2759"/>
<reference evidence="11 12" key="1">
    <citation type="journal article" date="2020" name="ISME J.">
        <title>Uncovering the hidden diversity of litter-decomposition mechanisms in mushroom-forming fungi.</title>
        <authorList>
            <person name="Floudas D."/>
            <person name="Bentzer J."/>
            <person name="Ahren D."/>
            <person name="Johansson T."/>
            <person name="Persson P."/>
            <person name="Tunlid A."/>
        </authorList>
    </citation>
    <scope>NUCLEOTIDE SEQUENCE [LARGE SCALE GENOMIC DNA]</scope>
    <source>
        <strain evidence="11 12">CBS 175.51</strain>
    </source>
</reference>
<dbReference type="UniPathway" id="UPA00378"/>
<accession>A0A8H5BKB5</accession>
<comment type="function">
    <text evidence="8">Subunit of the oligosaccharyl transferase (OST) complex that catalyzes the initial transfer of a defined glycan (Glc(3)Man(9)GlcNAc(2) in eukaryotes) from the lipid carrier dolichol-pyrophosphate to an asparagine residue within an Asn-X-Ser/Thr consensus motif in nascent polypeptide chains, the first step in protein N-glycosylation. N-glycosylation occurs cotranslationally and the complex associates with the Sec61 complex at the channel-forming translocon complex that mediates protein translocation across the endoplasmic reticulum (ER).</text>
</comment>
<evidence type="ECO:0000256" key="8">
    <source>
        <dbReference type="RuleBase" id="RU361142"/>
    </source>
</evidence>
<gene>
    <name evidence="11" type="ORF">D9611_004139</name>
</gene>
<dbReference type="InterPro" id="IPR055459">
    <property type="entry name" value="OST48_MD"/>
</dbReference>
<keyword evidence="6 8" id="KW-1133">Transmembrane helix</keyword>
<dbReference type="Proteomes" id="UP000541558">
    <property type="component" value="Unassembled WGS sequence"/>
</dbReference>
<keyword evidence="12" id="KW-1185">Reference proteome</keyword>
<comment type="pathway">
    <text evidence="2 8">Protein modification; protein glycosylation.</text>
</comment>
<name>A0A8H5BKB5_9AGAR</name>
<dbReference type="InterPro" id="IPR055457">
    <property type="entry name" value="OST48_N"/>
</dbReference>
<evidence type="ECO:0000259" key="10">
    <source>
        <dbReference type="Pfam" id="PF23358"/>
    </source>
</evidence>
<dbReference type="Pfam" id="PF23358">
    <property type="entry name" value="OST48_MD"/>
    <property type="match status" value="1"/>
</dbReference>
<keyword evidence="8" id="KW-0732">Signal</keyword>
<evidence type="ECO:0000256" key="4">
    <source>
        <dbReference type="ARBA" id="ARBA00022692"/>
    </source>
</evidence>
<comment type="subunit">
    <text evidence="8">Component of the oligosaccharyltransferase (OST) complex.</text>
</comment>
<feature type="domain" description="OST48 middle" evidence="10">
    <location>
        <begin position="296"/>
        <end position="435"/>
    </location>
</feature>
<feature type="transmembrane region" description="Helical" evidence="8">
    <location>
        <begin position="413"/>
        <end position="435"/>
    </location>
</feature>
<dbReference type="AlphaFoldDB" id="A0A8H5BKB5"/>
<dbReference type="PANTHER" id="PTHR10830:SF0">
    <property type="entry name" value="DOLICHYL-DIPHOSPHOOLIGOSACCHARIDE--PROTEIN GLYCOSYLTRANSFERASE 48 KDA SUBUNIT"/>
    <property type="match status" value="1"/>
</dbReference>
<dbReference type="GO" id="GO:0008250">
    <property type="term" value="C:oligosaccharyltransferase complex"/>
    <property type="evidence" value="ECO:0007669"/>
    <property type="project" value="TreeGrafter"/>
</dbReference>
<evidence type="ECO:0000259" key="9">
    <source>
        <dbReference type="Pfam" id="PF03345"/>
    </source>
</evidence>
<comment type="subcellular location">
    <subcellularLocation>
        <location evidence="8">Endoplasmic reticulum membrane</location>
        <topology evidence="8">Single-pass type I membrane protein</topology>
    </subcellularLocation>
    <subcellularLocation>
        <location evidence="1">Membrane</location>
        <topology evidence="1">Single-pass type I membrane protein</topology>
    </subcellularLocation>
</comment>
<dbReference type="Pfam" id="PF03345">
    <property type="entry name" value="OST48_N"/>
    <property type="match status" value="1"/>
</dbReference>
<sequence length="452" mass="49210">MFGFRRWCLLALSAASLLCVDAKSSTGDSVLVVVDPNNQDKYSLFFDGLKDSGYKLTFRSPKAEKPVVIADDVPNFDHVILLAPEARNLGKDITPQSIVQLLSLNTNVIVTLPTKQSPLHSLAAEFGLILPPPGSPLISYFPQRDTPSSLIPIPVEDHSSPALTKHIEPVWFSGIPQALSTNPLLIPILRAPAESFASETLVTSGSADALVESAEKGGEGLWAGSALNAVTGFQATNGARIAFVGGAEVFSDELAQKEVAPYVKSGNADFSREVAAWTFQENLVLRIDGVEHHLAHENSTVAKEQYTNNDNVVFSAYVSKWDAKQGKWEPYSGLKDLQLEFTMLDPFIRTALPPVRATPGKYSTTFRAPDRHGVFKFIVDYKRKGWTSLQSSTTVPVVPPRHDGYPRFLSAAWPYYAGAISTSVAFLLFSTAWLAGEARDRSSRKAKGSKAE</sequence>
<protein>
    <recommendedName>
        <fullName evidence="8">Dolichyl-diphosphooligosaccharide--protein glycosyltransferase subunit WBP1</fullName>
        <shortName evidence="8">Oligosaccharyl transferase subunit WBP1</shortName>
    </recommendedName>
</protein>
<feature type="chain" id="PRO_5034884267" description="Dolichyl-diphosphooligosaccharide--protein glycosyltransferase subunit WBP1" evidence="8">
    <location>
        <begin position="23"/>
        <end position="452"/>
    </location>
</feature>
<evidence type="ECO:0000256" key="5">
    <source>
        <dbReference type="ARBA" id="ARBA00022824"/>
    </source>
</evidence>
<comment type="caution">
    <text evidence="11">The sequence shown here is derived from an EMBL/GenBank/DDBJ whole genome shotgun (WGS) entry which is preliminary data.</text>
</comment>
<dbReference type="GO" id="GO:0018279">
    <property type="term" value="P:protein N-linked glycosylation via asparagine"/>
    <property type="evidence" value="ECO:0007669"/>
    <property type="project" value="UniProtKB-UniRule"/>
</dbReference>
<feature type="signal peptide" evidence="8">
    <location>
        <begin position="1"/>
        <end position="22"/>
    </location>
</feature>